<evidence type="ECO:0000313" key="2">
    <source>
        <dbReference type="Proteomes" id="UP000186817"/>
    </source>
</evidence>
<comment type="caution">
    <text evidence="1">The sequence shown here is derived from an EMBL/GenBank/DDBJ whole genome shotgun (WGS) entry which is preliminary data.</text>
</comment>
<dbReference type="EMBL" id="LSRX01000918">
    <property type="protein sequence ID" value="OLP86400.1"/>
    <property type="molecule type" value="Genomic_DNA"/>
</dbReference>
<name>A0A1Q9CTZ6_SYMMI</name>
<evidence type="ECO:0000313" key="1">
    <source>
        <dbReference type="EMBL" id="OLP86400.1"/>
    </source>
</evidence>
<keyword evidence="2" id="KW-1185">Reference proteome</keyword>
<gene>
    <name evidence="1" type="ORF">AK812_SmicGene32514</name>
</gene>
<dbReference type="Proteomes" id="UP000186817">
    <property type="component" value="Unassembled WGS sequence"/>
</dbReference>
<dbReference type="OrthoDB" id="448861at2759"/>
<reference evidence="1 2" key="1">
    <citation type="submission" date="2016-02" db="EMBL/GenBank/DDBJ databases">
        <title>Genome analysis of coral dinoflagellate symbionts highlights evolutionary adaptations to a symbiotic lifestyle.</title>
        <authorList>
            <person name="Aranda M."/>
            <person name="Li Y."/>
            <person name="Liew Y.J."/>
            <person name="Baumgarten S."/>
            <person name="Simakov O."/>
            <person name="Wilson M."/>
            <person name="Piel J."/>
            <person name="Ashoor H."/>
            <person name="Bougouffa S."/>
            <person name="Bajic V.B."/>
            <person name="Ryu T."/>
            <person name="Ravasi T."/>
            <person name="Bayer T."/>
            <person name="Micklem G."/>
            <person name="Kim H."/>
            <person name="Bhak J."/>
            <person name="Lajeunesse T.C."/>
            <person name="Voolstra C.R."/>
        </authorList>
    </citation>
    <scope>NUCLEOTIDE SEQUENCE [LARGE SCALE GENOMIC DNA]</scope>
    <source>
        <strain evidence="1 2">CCMP2467</strain>
    </source>
</reference>
<sequence length="243" mass="26856">MAAPQQCVRANVSDVSCFQDHPVQLVRHKCSWSTAGTPIARLLRERLSAFEEEKAEFRLILRSSRENYDLKHGARQAEAVIIGDSSPKPICSTASGITNIACLSNTVKLAICEVCCECMEGDQRWWQCRLELADTSEGELKMKFGSMCLKSEAMARVTYAKLPTSFPARLSAIFSPFLTASAPGMQARESVSIRRVLPRKETCVKSMRSLGLSRSFAVPEDSMESAAARLRSRLDEADGRNEG</sequence>
<dbReference type="AlphaFoldDB" id="A0A1Q9CTZ6"/>
<proteinExistence type="predicted"/>
<accession>A0A1Q9CTZ6</accession>
<organism evidence="1 2">
    <name type="scientific">Symbiodinium microadriaticum</name>
    <name type="common">Dinoflagellate</name>
    <name type="synonym">Zooxanthella microadriatica</name>
    <dbReference type="NCBI Taxonomy" id="2951"/>
    <lineage>
        <taxon>Eukaryota</taxon>
        <taxon>Sar</taxon>
        <taxon>Alveolata</taxon>
        <taxon>Dinophyceae</taxon>
        <taxon>Suessiales</taxon>
        <taxon>Symbiodiniaceae</taxon>
        <taxon>Symbiodinium</taxon>
    </lineage>
</organism>
<protein>
    <submittedName>
        <fullName evidence="1">Uncharacterized protein</fullName>
    </submittedName>
</protein>